<evidence type="ECO:0000313" key="4">
    <source>
        <dbReference type="Proteomes" id="UP000091820"/>
    </source>
</evidence>
<reference evidence="3" key="2">
    <citation type="submission" date="2020-05" db="UniProtKB">
        <authorList>
            <consortium name="EnsemblMetazoa"/>
        </authorList>
    </citation>
    <scope>IDENTIFICATION</scope>
    <source>
        <strain evidence="3">IAEA</strain>
    </source>
</reference>
<dbReference type="InterPro" id="IPR036322">
    <property type="entry name" value="WD40_repeat_dom_sf"/>
</dbReference>
<dbReference type="InterPro" id="IPR015943">
    <property type="entry name" value="WD40/YVTN_repeat-like_dom_sf"/>
</dbReference>
<keyword evidence="2" id="KW-0677">Repeat</keyword>
<evidence type="ECO:0000256" key="2">
    <source>
        <dbReference type="ARBA" id="ARBA00022737"/>
    </source>
</evidence>
<dbReference type="InterPro" id="IPR011992">
    <property type="entry name" value="EF-hand-dom_pair"/>
</dbReference>
<protein>
    <submittedName>
        <fullName evidence="3">Uncharacterized protein</fullName>
    </submittedName>
</protein>
<keyword evidence="4" id="KW-1185">Reference proteome</keyword>
<evidence type="ECO:0000313" key="3">
    <source>
        <dbReference type="EnsemblMetazoa" id="GBRI023346-PA"/>
    </source>
</evidence>
<reference evidence="4" key="1">
    <citation type="submission" date="2014-03" db="EMBL/GenBank/DDBJ databases">
        <authorList>
            <person name="Aksoy S."/>
            <person name="Warren W."/>
            <person name="Wilson R.K."/>
        </authorList>
    </citation>
    <scope>NUCLEOTIDE SEQUENCE [LARGE SCALE GENOMIC DNA]</scope>
    <source>
        <strain evidence="4">IAEA</strain>
    </source>
</reference>
<dbReference type="Proteomes" id="UP000091820">
    <property type="component" value="Unassembled WGS sequence"/>
</dbReference>
<accession>A0A1A9WKV9</accession>
<sequence length="420" mass="49061">MSSKTDFDTIYDFTEELEYQTFSSDFSLEKSERPERLHEWLRSEEIEFLHYKFLEKGKLSYPALREELENLNIKFTHLEYNRLFLKISENRNSKCDWNEFVSYLINGFREDHPTCSRDDELTLPIHTPPMVKNSEHRSAVCAIALLKLNNKLSEAESSQVSDSETDDEKFEKFFKHYAIEDTLDWAGIWITASREGQLRFWTMSLQQLRCGMSESVHQKVHTWILCIRALSDINVVCTSSTERELRFHETVTSTFTLRAVILSMPEAVYKLQYSHHVTHPSRLVMGDYGGNVRILEFDGQSKSPFVSKPGTDFLEMFWPDIVKQGKFPQFRCREYLNVHSEMIQSVYFCKSLNAVFAAAEYRNTKKYRGKCPGLVVMYGDDKSTFRIPLVSLHFHSYIHNYIFNTGSRCPSAAFTCIVQI</sequence>
<keyword evidence="1" id="KW-0853">WD repeat</keyword>
<dbReference type="PANTHER" id="PTHR44324:SF6">
    <property type="entry name" value="EF-HAND CALCIUM BINDING DOMAIN 8"/>
    <property type="match status" value="1"/>
</dbReference>
<dbReference type="InterPro" id="IPR051242">
    <property type="entry name" value="WD-EF-hand_domain"/>
</dbReference>
<dbReference type="Gene3D" id="2.130.10.10">
    <property type="entry name" value="YVTN repeat-like/Quinoprotein amine dehydrogenase"/>
    <property type="match status" value="1"/>
</dbReference>
<dbReference type="VEuPathDB" id="VectorBase:GBRI023346"/>
<name>A0A1A9WKV9_9MUSC</name>
<dbReference type="PANTHER" id="PTHR44324">
    <property type="entry name" value="WD40 REPEAT DOMAIN 95"/>
    <property type="match status" value="1"/>
</dbReference>
<organism evidence="3 4">
    <name type="scientific">Glossina brevipalpis</name>
    <dbReference type="NCBI Taxonomy" id="37001"/>
    <lineage>
        <taxon>Eukaryota</taxon>
        <taxon>Metazoa</taxon>
        <taxon>Ecdysozoa</taxon>
        <taxon>Arthropoda</taxon>
        <taxon>Hexapoda</taxon>
        <taxon>Insecta</taxon>
        <taxon>Pterygota</taxon>
        <taxon>Neoptera</taxon>
        <taxon>Endopterygota</taxon>
        <taxon>Diptera</taxon>
        <taxon>Brachycera</taxon>
        <taxon>Muscomorpha</taxon>
        <taxon>Hippoboscoidea</taxon>
        <taxon>Glossinidae</taxon>
        <taxon>Glossina</taxon>
    </lineage>
</organism>
<proteinExistence type="predicted"/>
<dbReference type="SUPFAM" id="SSF50978">
    <property type="entry name" value="WD40 repeat-like"/>
    <property type="match status" value="1"/>
</dbReference>
<dbReference type="EnsemblMetazoa" id="GBRI023346-RA">
    <property type="protein sequence ID" value="GBRI023346-PA"/>
    <property type="gene ID" value="GBRI023346"/>
</dbReference>
<dbReference type="SUPFAM" id="SSF47473">
    <property type="entry name" value="EF-hand"/>
    <property type="match status" value="1"/>
</dbReference>
<dbReference type="STRING" id="37001.A0A1A9WKV9"/>
<dbReference type="AlphaFoldDB" id="A0A1A9WKV9"/>
<evidence type="ECO:0000256" key="1">
    <source>
        <dbReference type="ARBA" id="ARBA00022574"/>
    </source>
</evidence>